<protein>
    <recommendedName>
        <fullName evidence="1">Limiting CO2-inducible protein B/C beta carbonyic anhydrase domain-containing protein</fullName>
    </recommendedName>
</protein>
<gene>
    <name evidence="2" type="ORF">CTEN210_17379</name>
</gene>
<evidence type="ECO:0000313" key="2">
    <source>
        <dbReference type="EMBL" id="GFH60903.1"/>
    </source>
</evidence>
<dbReference type="PANTHER" id="PTHR38016">
    <property type="entry name" value="UNNAMED PRODUCT"/>
    <property type="match status" value="1"/>
</dbReference>
<dbReference type="EMBL" id="BLLK01000069">
    <property type="protein sequence ID" value="GFH60903.1"/>
    <property type="molecule type" value="Genomic_DNA"/>
</dbReference>
<dbReference type="AlphaFoldDB" id="A0AAD3HFB9"/>
<comment type="caution">
    <text evidence="2">The sequence shown here is derived from an EMBL/GenBank/DDBJ whole genome shotgun (WGS) entry which is preliminary data.</text>
</comment>
<dbReference type="Proteomes" id="UP001054902">
    <property type="component" value="Unassembled WGS sequence"/>
</dbReference>
<keyword evidence="3" id="KW-1185">Reference proteome</keyword>
<name>A0AAD3HFB9_9STRA</name>
<proteinExistence type="predicted"/>
<reference evidence="2 3" key="1">
    <citation type="journal article" date="2021" name="Sci. Rep.">
        <title>The genome of the diatom Chaetoceros tenuissimus carries an ancient integrated fragment of an extant virus.</title>
        <authorList>
            <person name="Hongo Y."/>
            <person name="Kimura K."/>
            <person name="Takaki Y."/>
            <person name="Yoshida Y."/>
            <person name="Baba S."/>
            <person name="Kobayashi G."/>
            <person name="Nagasaki K."/>
            <person name="Hano T."/>
            <person name="Tomaru Y."/>
        </authorList>
    </citation>
    <scope>NUCLEOTIDE SEQUENCE [LARGE SCALE GENOMIC DNA]</scope>
    <source>
        <strain evidence="2 3">NIES-3715</strain>
    </source>
</reference>
<organism evidence="2 3">
    <name type="scientific">Chaetoceros tenuissimus</name>
    <dbReference type="NCBI Taxonomy" id="426638"/>
    <lineage>
        <taxon>Eukaryota</taxon>
        <taxon>Sar</taxon>
        <taxon>Stramenopiles</taxon>
        <taxon>Ochrophyta</taxon>
        <taxon>Bacillariophyta</taxon>
        <taxon>Coscinodiscophyceae</taxon>
        <taxon>Chaetocerotophycidae</taxon>
        <taxon>Chaetocerotales</taxon>
        <taxon>Chaetocerotaceae</taxon>
        <taxon>Chaetoceros</taxon>
    </lineage>
</organism>
<dbReference type="Pfam" id="PF18599">
    <property type="entry name" value="LCIB_C_CA"/>
    <property type="match status" value="1"/>
</dbReference>
<evidence type="ECO:0000259" key="1">
    <source>
        <dbReference type="Pfam" id="PF18599"/>
    </source>
</evidence>
<accession>A0AAD3HFB9</accession>
<sequence>MTAREARINTPIQTIVASFMTATSANVATPLPSYAKQGTTAFDDSLKQYFPGSLPNNTILLRVQSTLRKRQYLPYNTLIATSLPSEEIMTTPISLVSILRSKLCEAKDGGVYNLGGIAGIPFAGDAGMSDLLSHSPKDGKVVILFGPNVGINKNGKVGQVERIGTEEFGDDEANGVAVRAYYEIVGGSKNSLLQGTSGMNLEYDYVVEENAIEGMERQRW</sequence>
<dbReference type="PANTHER" id="PTHR38016:SF1">
    <property type="entry name" value="LIMITING CO2-INDUCIBLE PROTEIN B_C BETA CARBONYIC ANHYDRASE DOMAIN-CONTAINING PROTEIN"/>
    <property type="match status" value="1"/>
</dbReference>
<dbReference type="InterPro" id="IPR040703">
    <property type="entry name" value="LCIB/C_CA"/>
</dbReference>
<evidence type="ECO:0000313" key="3">
    <source>
        <dbReference type="Proteomes" id="UP001054902"/>
    </source>
</evidence>
<feature type="domain" description="Limiting CO2-inducible protein B/C beta carbonyic anhydrase" evidence="1">
    <location>
        <begin position="54"/>
        <end position="184"/>
    </location>
</feature>